<sequence>MDRTDSEEMLASTQPDPYLKPTGLRTEYKANSSQVIVTWDAYAVRIEDSPLSGYIVDMCAVAGNSTDVEFEYCDQRNVSAGFAEAVFTEVEGLTDFRIVVRAVVNRSDNSADQGEPAVIYIRTPAPPLPDLRHTLRADVTATSVTVFWRRPVGFDDYDVFYHVSVQSAPSKLKTDKTSNLTELTFEGLEPGTNYSVDVATCLVRRQRRHCGGNTTMEFKTLPIVRLPQSNDFCNNFPIRLFPHHLVTTDSTDSSPEVTVKALNDSALEATWPRHRSDSKNPEEYSISWRPKRSNLPSEVATRTISFSPGYHKHEFVITDLEPYTAYIVSVTSWREEYKDRFVLALTTGQGTTSPLPSDPPENLTLDVLTEGSSVKSLVTWNPPRNTGGAPVSGYLVDLCPLRDAATIAAFGGKPDCQSRKTTPDIVKAIFSQSASTGRDYVVEVRAFVEHDCHTIEGQVAIAMSRVK</sequence>
<dbReference type="Proteomes" id="UP000821866">
    <property type="component" value="Chromosome 3"/>
</dbReference>
<dbReference type="VEuPathDB" id="VectorBase:LOC119165291"/>
<reference evidence="3" key="1">
    <citation type="journal article" date="2020" name="Cell">
        <title>Large-Scale Comparative Analyses of Tick Genomes Elucidate Their Genetic Diversity and Vector Capacities.</title>
        <authorList>
            <consortium name="Tick Genome and Microbiome Consortium (TIGMIC)"/>
            <person name="Jia N."/>
            <person name="Wang J."/>
            <person name="Shi W."/>
            <person name="Du L."/>
            <person name="Sun Y."/>
            <person name="Zhan W."/>
            <person name="Jiang J.F."/>
            <person name="Wang Q."/>
            <person name="Zhang B."/>
            <person name="Ji P."/>
            <person name="Bell-Sakyi L."/>
            <person name="Cui X.M."/>
            <person name="Yuan T.T."/>
            <person name="Jiang B.G."/>
            <person name="Yang W.F."/>
            <person name="Lam T.T."/>
            <person name="Chang Q.C."/>
            <person name="Ding S.J."/>
            <person name="Wang X.J."/>
            <person name="Zhu J.G."/>
            <person name="Ruan X.D."/>
            <person name="Zhao L."/>
            <person name="Wei J.T."/>
            <person name="Ye R.Z."/>
            <person name="Que T.C."/>
            <person name="Du C.H."/>
            <person name="Zhou Y.H."/>
            <person name="Cheng J.X."/>
            <person name="Dai P.F."/>
            <person name="Guo W.B."/>
            <person name="Han X.H."/>
            <person name="Huang E.J."/>
            <person name="Li L.F."/>
            <person name="Wei W."/>
            <person name="Gao Y.C."/>
            <person name="Liu J.Z."/>
            <person name="Shao H.Z."/>
            <person name="Wang X."/>
            <person name="Wang C.C."/>
            <person name="Yang T.C."/>
            <person name="Huo Q.B."/>
            <person name="Li W."/>
            <person name="Chen H.Y."/>
            <person name="Chen S.E."/>
            <person name="Zhou L.G."/>
            <person name="Ni X.B."/>
            <person name="Tian J.H."/>
            <person name="Sheng Y."/>
            <person name="Liu T."/>
            <person name="Pan Y.S."/>
            <person name="Xia L.Y."/>
            <person name="Li J."/>
            <person name="Zhao F."/>
            <person name="Cao W.C."/>
        </authorList>
    </citation>
    <scope>NUCLEOTIDE SEQUENCE</scope>
    <source>
        <strain evidence="3">Rmic-2018</strain>
    </source>
</reference>
<evidence type="ECO:0000256" key="1">
    <source>
        <dbReference type="ARBA" id="ARBA00022737"/>
    </source>
</evidence>
<proteinExistence type="predicted"/>
<accession>A0A9J6E7Z9</accession>
<dbReference type="PANTHER" id="PTHR46708:SF2">
    <property type="entry name" value="FIBRONECTIN TYPE-III DOMAIN-CONTAINING PROTEIN"/>
    <property type="match status" value="1"/>
</dbReference>
<comment type="caution">
    <text evidence="3">The sequence shown here is derived from an EMBL/GenBank/DDBJ whole genome shotgun (WGS) entry which is preliminary data.</text>
</comment>
<dbReference type="Pfam" id="PF00041">
    <property type="entry name" value="fn3"/>
    <property type="match status" value="2"/>
</dbReference>
<dbReference type="SUPFAM" id="SSF49265">
    <property type="entry name" value="Fibronectin type III"/>
    <property type="match status" value="2"/>
</dbReference>
<dbReference type="SMART" id="SM00060">
    <property type="entry name" value="FN3"/>
    <property type="match status" value="4"/>
</dbReference>
<dbReference type="InterPro" id="IPR050991">
    <property type="entry name" value="ECM_Regulatory_Proteins"/>
</dbReference>
<keyword evidence="4" id="KW-1185">Reference proteome</keyword>
<dbReference type="EMBL" id="JABSTU010000005">
    <property type="protein sequence ID" value="KAH8030691.1"/>
    <property type="molecule type" value="Genomic_DNA"/>
</dbReference>
<dbReference type="PANTHER" id="PTHR46708">
    <property type="entry name" value="TENASCIN"/>
    <property type="match status" value="1"/>
</dbReference>
<evidence type="ECO:0000313" key="4">
    <source>
        <dbReference type="Proteomes" id="UP000821866"/>
    </source>
</evidence>
<evidence type="ECO:0000259" key="2">
    <source>
        <dbReference type="PROSITE" id="PS50853"/>
    </source>
</evidence>
<feature type="domain" description="Fibronectin type-III" evidence="2">
    <location>
        <begin position="254"/>
        <end position="354"/>
    </location>
</feature>
<keyword evidence="1" id="KW-0677">Repeat</keyword>
<dbReference type="InterPro" id="IPR013783">
    <property type="entry name" value="Ig-like_fold"/>
</dbReference>
<gene>
    <name evidence="3" type="ORF">HPB51_011478</name>
</gene>
<dbReference type="InterPro" id="IPR036116">
    <property type="entry name" value="FN3_sf"/>
</dbReference>
<organism evidence="3 4">
    <name type="scientific">Rhipicephalus microplus</name>
    <name type="common">Cattle tick</name>
    <name type="synonym">Boophilus microplus</name>
    <dbReference type="NCBI Taxonomy" id="6941"/>
    <lineage>
        <taxon>Eukaryota</taxon>
        <taxon>Metazoa</taxon>
        <taxon>Ecdysozoa</taxon>
        <taxon>Arthropoda</taxon>
        <taxon>Chelicerata</taxon>
        <taxon>Arachnida</taxon>
        <taxon>Acari</taxon>
        <taxon>Parasitiformes</taxon>
        <taxon>Ixodida</taxon>
        <taxon>Ixodoidea</taxon>
        <taxon>Ixodidae</taxon>
        <taxon>Rhipicephalinae</taxon>
        <taxon>Rhipicephalus</taxon>
        <taxon>Boophilus</taxon>
    </lineage>
</organism>
<dbReference type="Gene3D" id="2.60.40.10">
    <property type="entry name" value="Immunoglobulins"/>
    <property type="match status" value="3"/>
</dbReference>
<protein>
    <recommendedName>
        <fullName evidence="2">Fibronectin type-III domain-containing protein</fullName>
    </recommendedName>
</protein>
<feature type="domain" description="Fibronectin type-III" evidence="2">
    <location>
        <begin position="127"/>
        <end position="223"/>
    </location>
</feature>
<dbReference type="CDD" id="cd00063">
    <property type="entry name" value="FN3"/>
    <property type="match status" value="2"/>
</dbReference>
<name>A0A9J6E7Z9_RHIMP</name>
<dbReference type="InterPro" id="IPR003961">
    <property type="entry name" value="FN3_dom"/>
</dbReference>
<evidence type="ECO:0000313" key="3">
    <source>
        <dbReference type="EMBL" id="KAH8030691.1"/>
    </source>
</evidence>
<dbReference type="PROSITE" id="PS50853">
    <property type="entry name" value="FN3"/>
    <property type="match status" value="2"/>
</dbReference>
<dbReference type="AlphaFoldDB" id="A0A9J6E7Z9"/>
<reference evidence="3" key="2">
    <citation type="submission" date="2021-09" db="EMBL/GenBank/DDBJ databases">
        <authorList>
            <person name="Jia N."/>
            <person name="Wang J."/>
            <person name="Shi W."/>
            <person name="Du L."/>
            <person name="Sun Y."/>
            <person name="Zhan W."/>
            <person name="Jiang J."/>
            <person name="Wang Q."/>
            <person name="Zhang B."/>
            <person name="Ji P."/>
            <person name="Sakyi L.B."/>
            <person name="Cui X."/>
            <person name="Yuan T."/>
            <person name="Jiang B."/>
            <person name="Yang W."/>
            <person name="Lam T.T.-Y."/>
            <person name="Chang Q."/>
            <person name="Ding S."/>
            <person name="Wang X."/>
            <person name="Zhu J."/>
            <person name="Ruan X."/>
            <person name="Zhao L."/>
            <person name="Wei J."/>
            <person name="Que T."/>
            <person name="Du C."/>
            <person name="Cheng J."/>
            <person name="Dai P."/>
            <person name="Han X."/>
            <person name="Huang E."/>
            <person name="Gao Y."/>
            <person name="Liu J."/>
            <person name="Shao H."/>
            <person name="Ye R."/>
            <person name="Li L."/>
            <person name="Wei W."/>
            <person name="Wang X."/>
            <person name="Wang C."/>
            <person name="Huo Q."/>
            <person name="Li W."/>
            <person name="Guo W."/>
            <person name="Chen H."/>
            <person name="Chen S."/>
            <person name="Zhou L."/>
            <person name="Zhou L."/>
            <person name="Ni X."/>
            <person name="Tian J."/>
            <person name="Zhou Y."/>
            <person name="Sheng Y."/>
            <person name="Liu T."/>
            <person name="Pan Y."/>
            <person name="Xia L."/>
            <person name="Li J."/>
            <person name="Zhao F."/>
            <person name="Cao W."/>
        </authorList>
    </citation>
    <scope>NUCLEOTIDE SEQUENCE</scope>
    <source>
        <strain evidence="3">Rmic-2018</strain>
        <tissue evidence="3">Larvae</tissue>
    </source>
</reference>